<dbReference type="OrthoDB" id="9809616at2"/>
<gene>
    <name evidence="11" type="ORF">SAMN06297144_3281</name>
</gene>
<evidence type="ECO:0000256" key="3">
    <source>
        <dbReference type="ARBA" id="ARBA00012748"/>
    </source>
</evidence>
<accession>A0A285R338</accession>
<dbReference type="GO" id="GO:0004400">
    <property type="term" value="F:histidinol-phosphate transaminase activity"/>
    <property type="evidence" value="ECO:0007669"/>
    <property type="project" value="UniProtKB-EC"/>
</dbReference>
<dbReference type="PANTHER" id="PTHR43643">
    <property type="entry name" value="HISTIDINOL-PHOSPHATE AMINOTRANSFERASE 2"/>
    <property type="match status" value="1"/>
</dbReference>
<keyword evidence="5" id="KW-0028">Amino-acid biosynthesis</keyword>
<dbReference type="Gene3D" id="3.90.1150.10">
    <property type="entry name" value="Aspartate Aminotransferase, domain 1"/>
    <property type="match status" value="1"/>
</dbReference>
<evidence type="ECO:0000313" key="11">
    <source>
        <dbReference type="EMBL" id="SOB88139.1"/>
    </source>
</evidence>
<evidence type="ECO:0000256" key="8">
    <source>
        <dbReference type="ARBA" id="ARBA00023102"/>
    </source>
</evidence>
<keyword evidence="4 11" id="KW-0032">Aminotransferase</keyword>
<proteinExistence type="inferred from homology"/>
<dbReference type="Proteomes" id="UP000219494">
    <property type="component" value="Unassembled WGS sequence"/>
</dbReference>
<dbReference type="InterPro" id="IPR015424">
    <property type="entry name" value="PyrdxlP-dep_Trfase"/>
</dbReference>
<dbReference type="InterPro" id="IPR015421">
    <property type="entry name" value="PyrdxlP-dep_Trfase_major"/>
</dbReference>
<sequence>MGLELSRRTLIGAAAAGGALVASGRARAAEPAGVATLFGPEPGIALLSRNENPYGPAPSAVAAMAESAAKGCYYADTGYRRLTAMIAERFGVTPKHVVIGSGSSEVLSAIALMTIGKGPTVAPDLYWDTTTLYGERQGAKTIRVAMRPDMGIDLDAMAAAATPGTALVHVCNPNNPTGMLIDGPTMAAFVRKVSPVAPVLVDEAYNELTEVPEASSVASLVKEGANLIVCRTFSKIYGMAGLRVGYALMQPALAQQVRGYLMSFGGSSAGLAAAIASFNDTAFTRFSKQRIVEARGMMEEAVKRSGLTALPSQANFLFVKVPDANAVQKAMAEHGILIRGAYGKWTGYSRVSTGRIEDVQRYVAALPQVVRA</sequence>
<dbReference type="InterPro" id="IPR015422">
    <property type="entry name" value="PyrdxlP-dep_Trfase_small"/>
</dbReference>
<evidence type="ECO:0000256" key="5">
    <source>
        <dbReference type="ARBA" id="ARBA00022605"/>
    </source>
</evidence>
<evidence type="ECO:0000256" key="7">
    <source>
        <dbReference type="ARBA" id="ARBA00022898"/>
    </source>
</evidence>
<evidence type="ECO:0000256" key="6">
    <source>
        <dbReference type="ARBA" id="ARBA00022679"/>
    </source>
</evidence>
<dbReference type="Pfam" id="PF00155">
    <property type="entry name" value="Aminotran_1_2"/>
    <property type="match status" value="1"/>
</dbReference>
<evidence type="ECO:0000256" key="1">
    <source>
        <dbReference type="ARBA" id="ARBA00005011"/>
    </source>
</evidence>
<dbReference type="InterPro" id="IPR006311">
    <property type="entry name" value="TAT_signal"/>
</dbReference>
<dbReference type="EMBL" id="OBMI01000003">
    <property type="protein sequence ID" value="SOB88139.1"/>
    <property type="molecule type" value="Genomic_DNA"/>
</dbReference>
<keyword evidence="12" id="KW-1185">Reference proteome</keyword>
<keyword evidence="8" id="KW-0368">Histidine biosynthesis</keyword>
<dbReference type="GO" id="GO:0000105">
    <property type="term" value="P:L-histidine biosynthetic process"/>
    <property type="evidence" value="ECO:0007669"/>
    <property type="project" value="UniProtKB-KW"/>
</dbReference>
<keyword evidence="6 11" id="KW-0808">Transferase</keyword>
<protein>
    <recommendedName>
        <fullName evidence="3">histidinol-phosphate transaminase</fullName>
        <ecNumber evidence="3">2.6.1.9</ecNumber>
    </recommendedName>
</protein>
<dbReference type="Gene3D" id="3.40.640.10">
    <property type="entry name" value="Type I PLP-dependent aspartate aminotransferase-like (Major domain)"/>
    <property type="match status" value="1"/>
</dbReference>
<evidence type="ECO:0000256" key="4">
    <source>
        <dbReference type="ARBA" id="ARBA00022576"/>
    </source>
</evidence>
<evidence type="ECO:0000256" key="9">
    <source>
        <dbReference type="ARBA" id="ARBA00047481"/>
    </source>
</evidence>
<dbReference type="CDD" id="cd00609">
    <property type="entry name" value="AAT_like"/>
    <property type="match status" value="1"/>
</dbReference>
<dbReference type="SUPFAM" id="SSF53383">
    <property type="entry name" value="PLP-dependent transferases"/>
    <property type="match status" value="1"/>
</dbReference>
<feature type="domain" description="Aminotransferase class I/classII large" evidence="10">
    <location>
        <begin position="46"/>
        <end position="365"/>
    </location>
</feature>
<dbReference type="RefSeq" id="WP_097064935.1">
    <property type="nucleotide sequence ID" value="NZ_OBMI01000003.1"/>
</dbReference>
<dbReference type="InterPro" id="IPR004839">
    <property type="entry name" value="Aminotransferase_I/II_large"/>
</dbReference>
<comment type="pathway">
    <text evidence="1">Amino-acid biosynthesis; L-histidine biosynthesis; L-histidine from 5-phospho-alpha-D-ribose 1-diphosphate: step 7/9.</text>
</comment>
<dbReference type="PANTHER" id="PTHR43643:SF6">
    <property type="entry name" value="HISTIDINOL-PHOSPHATE AMINOTRANSFERASE"/>
    <property type="match status" value="1"/>
</dbReference>
<name>A0A285R338_9SPHN</name>
<reference evidence="11 12" key="1">
    <citation type="submission" date="2017-07" db="EMBL/GenBank/DDBJ databases">
        <authorList>
            <person name="Sun Z.S."/>
            <person name="Albrecht U."/>
            <person name="Echele G."/>
            <person name="Lee C.C."/>
        </authorList>
    </citation>
    <scope>NUCLEOTIDE SEQUENCE [LARGE SCALE GENOMIC DNA]</scope>
    <source>
        <strain evidence="11 12">CGMCC 1.12672</strain>
    </source>
</reference>
<comment type="similarity">
    <text evidence="2">Belongs to the class-II pyridoxal-phosphate-dependent aminotransferase family. Histidinol-phosphate aminotransferase subfamily.</text>
</comment>
<evidence type="ECO:0000256" key="2">
    <source>
        <dbReference type="ARBA" id="ARBA00007970"/>
    </source>
</evidence>
<dbReference type="InterPro" id="IPR050106">
    <property type="entry name" value="HistidinolP_aminotransfase"/>
</dbReference>
<keyword evidence="7" id="KW-0663">Pyridoxal phosphate</keyword>
<dbReference type="GO" id="GO:0030170">
    <property type="term" value="F:pyridoxal phosphate binding"/>
    <property type="evidence" value="ECO:0007669"/>
    <property type="project" value="InterPro"/>
</dbReference>
<evidence type="ECO:0000313" key="12">
    <source>
        <dbReference type="Proteomes" id="UP000219494"/>
    </source>
</evidence>
<dbReference type="AlphaFoldDB" id="A0A285R338"/>
<evidence type="ECO:0000259" key="10">
    <source>
        <dbReference type="Pfam" id="PF00155"/>
    </source>
</evidence>
<comment type="catalytic activity">
    <reaction evidence="9">
        <text>L-histidinol phosphate + 2-oxoglutarate = 3-(imidazol-4-yl)-2-oxopropyl phosphate + L-glutamate</text>
        <dbReference type="Rhea" id="RHEA:23744"/>
        <dbReference type="ChEBI" id="CHEBI:16810"/>
        <dbReference type="ChEBI" id="CHEBI:29985"/>
        <dbReference type="ChEBI" id="CHEBI:57766"/>
        <dbReference type="ChEBI" id="CHEBI:57980"/>
        <dbReference type="EC" id="2.6.1.9"/>
    </reaction>
</comment>
<organism evidence="11 12">
    <name type="scientific">Sphingomonas guangdongensis</name>
    <dbReference type="NCBI Taxonomy" id="1141890"/>
    <lineage>
        <taxon>Bacteria</taxon>
        <taxon>Pseudomonadati</taxon>
        <taxon>Pseudomonadota</taxon>
        <taxon>Alphaproteobacteria</taxon>
        <taxon>Sphingomonadales</taxon>
        <taxon>Sphingomonadaceae</taxon>
        <taxon>Sphingomonas</taxon>
    </lineage>
</organism>
<dbReference type="PROSITE" id="PS51318">
    <property type="entry name" value="TAT"/>
    <property type="match status" value="1"/>
</dbReference>
<dbReference type="EC" id="2.6.1.9" evidence="3"/>